<dbReference type="GO" id="GO:0008694">
    <property type="term" value="F:4-hydroxy-3-polyprenylbenzoate decarboxylase activity"/>
    <property type="evidence" value="ECO:0007669"/>
    <property type="project" value="TreeGrafter"/>
</dbReference>
<evidence type="ECO:0000313" key="3">
    <source>
        <dbReference type="EMBL" id="GAG49630.1"/>
    </source>
</evidence>
<accession>X0Y1R6</accession>
<sequence length="217" mass="24407">RSFLDALDQAGELKRIAVPVDTDLLIAEWADREMKSPGGGQAVLFEQPLIDGKKSEFPVAINTMGSHHRMALALQVTDIEDVAREIQLILKAKPPTDLREGWNLLKQGIHLLHARPKSVRDAPCQEVVHRIENGGDFSLDDLPVLKCWPKDGGRFITLANVHTRDPESGARNVGLYRMQVYDRHTTGMHWQLHKVGARHGKRYYERGERMPVAVTLG</sequence>
<dbReference type="Pfam" id="PF01977">
    <property type="entry name" value="UbiD"/>
    <property type="match status" value="1"/>
</dbReference>
<dbReference type="GO" id="GO:0005829">
    <property type="term" value="C:cytosol"/>
    <property type="evidence" value="ECO:0007669"/>
    <property type="project" value="TreeGrafter"/>
</dbReference>
<protein>
    <recommendedName>
        <fullName evidence="4">Menaquinone biosynthesis decarboxylase</fullName>
    </recommendedName>
</protein>
<dbReference type="AlphaFoldDB" id="X0Y1R6"/>
<dbReference type="Pfam" id="PF20695">
    <property type="entry name" value="UbiD_N"/>
    <property type="match status" value="1"/>
</dbReference>
<dbReference type="EMBL" id="BARS01054537">
    <property type="protein sequence ID" value="GAG49630.1"/>
    <property type="molecule type" value="Genomic_DNA"/>
</dbReference>
<dbReference type="GO" id="GO:0006744">
    <property type="term" value="P:ubiquinone biosynthetic process"/>
    <property type="evidence" value="ECO:0007669"/>
    <property type="project" value="TreeGrafter"/>
</dbReference>
<dbReference type="InterPro" id="IPR002830">
    <property type="entry name" value="UbiD"/>
</dbReference>
<name>X0Y1R6_9ZZZZ</name>
<feature type="domain" description="3-octaprenyl-4-hydroxybenzoate carboxy-lyase-like Rift-related" evidence="1">
    <location>
        <begin position="119"/>
        <end position="217"/>
    </location>
</feature>
<proteinExistence type="predicted"/>
<reference evidence="3" key="1">
    <citation type="journal article" date="2014" name="Front. Microbiol.">
        <title>High frequency of phylogenetically diverse reductive dehalogenase-homologous genes in deep subseafloor sedimentary metagenomes.</title>
        <authorList>
            <person name="Kawai M."/>
            <person name="Futagami T."/>
            <person name="Toyoda A."/>
            <person name="Takaki Y."/>
            <person name="Nishi S."/>
            <person name="Hori S."/>
            <person name="Arai W."/>
            <person name="Tsubouchi T."/>
            <person name="Morono Y."/>
            <person name="Uchiyama I."/>
            <person name="Ito T."/>
            <person name="Fujiyama A."/>
            <person name="Inagaki F."/>
            <person name="Takami H."/>
        </authorList>
    </citation>
    <scope>NUCLEOTIDE SEQUENCE</scope>
    <source>
        <strain evidence="3">Expedition CK06-06</strain>
    </source>
</reference>
<evidence type="ECO:0000259" key="1">
    <source>
        <dbReference type="Pfam" id="PF01977"/>
    </source>
</evidence>
<dbReference type="PANTHER" id="PTHR30108">
    <property type="entry name" value="3-OCTAPRENYL-4-HYDROXYBENZOATE CARBOXY-LYASE-RELATED"/>
    <property type="match status" value="1"/>
</dbReference>
<dbReference type="InterPro" id="IPR049383">
    <property type="entry name" value="UbiD-like_N"/>
</dbReference>
<dbReference type="SUPFAM" id="SSF50475">
    <property type="entry name" value="FMN-binding split barrel"/>
    <property type="match status" value="1"/>
</dbReference>
<evidence type="ECO:0000259" key="2">
    <source>
        <dbReference type="Pfam" id="PF20695"/>
    </source>
</evidence>
<feature type="non-terminal residue" evidence="3">
    <location>
        <position position="217"/>
    </location>
</feature>
<comment type="caution">
    <text evidence="3">The sequence shown here is derived from an EMBL/GenBank/DDBJ whole genome shotgun (WGS) entry which is preliminary data.</text>
</comment>
<gene>
    <name evidence="3" type="ORF">S01H1_80718</name>
</gene>
<dbReference type="PANTHER" id="PTHR30108:SF17">
    <property type="entry name" value="FERULIC ACID DECARBOXYLASE 1"/>
    <property type="match status" value="1"/>
</dbReference>
<organism evidence="3">
    <name type="scientific">marine sediment metagenome</name>
    <dbReference type="NCBI Taxonomy" id="412755"/>
    <lineage>
        <taxon>unclassified sequences</taxon>
        <taxon>metagenomes</taxon>
        <taxon>ecological metagenomes</taxon>
    </lineage>
</organism>
<feature type="non-terminal residue" evidence="3">
    <location>
        <position position="1"/>
    </location>
</feature>
<feature type="domain" description="3-octaprenyl-4-hydroxybenzoate carboxy-lyase-like N-terminal" evidence="2">
    <location>
        <begin position="4"/>
        <end position="83"/>
    </location>
</feature>
<dbReference type="InterPro" id="IPR048304">
    <property type="entry name" value="UbiD_Rift_dom"/>
</dbReference>
<evidence type="ECO:0008006" key="4">
    <source>
        <dbReference type="Google" id="ProtNLM"/>
    </source>
</evidence>